<feature type="domain" description="DUF4440" evidence="2">
    <location>
        <begin position="41"/>
        <end position="154"/>
    </location>
</feature>
<dbReference type="SUPFAM" id="SSF54427">
    <property type="entry name" value="NTF2-like"/>
    <property type="match status" value="1"/>
</dbReference>
<gene>
    <name evidence="3" type="ORF">J2W94_001676</name>
</gene>
<evidence type="ECO:0000313" key="4">
    <source>
        <dbReference type="Proteomes" id="UP001254759"/>
    </source>
</evidence>
<accession>A0ABU1RRH4</accession>
<sequence>MKISLPLLSFLFIAILQAPAATAADAAPADGQAPEPLFGEISALDTKVFDAFNHCAEPGRLDEHAGYFSPDIEFYHDTGGVTWTRDEMIAGTKKYVCGHFTRELIPGTLKVYPVKDFGAISQGVHRFCQLDSGKCEGLADFVIVWRQEQGRWQITRVLSYGHRAAAEAR</sequence>
<protein>
    <recommendedName>
        <fullName evidence="2">DUF4440 domain-containing protein</fullName>
    </recommendedName>
</protein>
<feature type="signal peptide" evidence="1">
    <location>
        <begin position="1"/>
        <end position="23"/>
    </location>
</feature>
<evidence type="ECO:0000256" key="1">
    <source>
        <dbReference type="SAM" id="SignalP"/>
    </source>
</evidence>
<name>A0ABU1RRH4_9GAMM</name>
<dbReference type="InterPro" id="IPR032710">
    <property type="entry name" value="NTF2-like_dom_sf"/>
</dbReference>
<dbReference type="EMBL" id="JAVDTT010000002">
    <property type="protein sequence ID" value="MDR6841391.1"/>
    <property type="molecule type" value="Genomic_DNA"/>
</dbReference>
<reference evidence="3 4" key="1">
    <citation type="submission" date="2023-07" db="EMBL/GenBank/DDBJ databases">
        <title>Sorghum-associated microbial communities from plants grown in Nebraska, USA.</title>
        <authorList>
            <person name="Schachtman D."/>
        </authorList>
    </citation>
    <scope>NUCLEOTIDE SEQUENCE [LARGE SCALE GENOMIC DNA]</scope>
    <source>
        <strain evidence="3 4">BE107</strain>
    </source>
</reference>
<organism evidence="3 4">
    <name type="scientific">Pseudoxanthomonas sacheonensis</name>
    <dbReference type="NCBI Taxonomy" id="443615"/>
    <lineage>
        <taxon>Bacteria</taxon>
        <taxon>Pseudomonadati</taxon>
        <taxon>Pseudomonadota</taxon>
        <taxon>Gammaproteobacteria</taxon>
        <taxon>Lysobacterales</taxon>
        <taxon>Lysobacteraceae</taxon>
        <taxon>Pseudoxanthomonas</taxon>
    </lineage>
</organism>
<evidence type="ECO:0000313" key="3">
    <source>
        <dbReference type="EMBL" id="MDR6841391.1"/>
    </source>
</evidence>
<proteinExistence type="predicted"/>
<keyword evidence="1" id="KW-0732">Signal</keyword>
<feature type="chain" id="PRO_5045488725" description="DUF4440 domain-containing protein" evidence="1">
    <location>
        <begin position="24"/>
        <end position="169"/>
    </location>
</feature>
<dbReference type="Pfam" id="PF14534">
    <property type="entry name" value="DUF4440"/>
    <property type="match status" value="1"/>
</dbReference>
<comment type="caution">
    <text evidence="3">The sequence shown here is derived from an EMBL/GenBank/DDBJ whole genome shotgun (WGS) entry which is preliminary data.</text>
</comment>
<evidence type="ECO:0000259" key="2">
    <source>
        <dbReference type="Pfam" id="PF14534"/>
    </source>
</evidence>
<dbReference type="InterPro" id="IPR027843">
    <property type="entry name" value="DUF4440"/>
</dbReference>
<keyword evidence="4" id="KW-1185">Reference proteome</keyword>
<dbReference type="Gene3D" id="3.10.450.50">
    <property type="match status" value="1"/>
</dbReference>
<dbReference type="RefSeq" id="WP_310092111.1">
    <property type="nucleotide sequence ID" value="NZ_JAVDTT010000002.1"/>
</dbReference>
<dbReference type="Proteomes" id="UP001254759">
    <property type="component" value="Unassembled WGS sequence"/>
</dbReference>